<sequence>MTTSPAHTLAGLVTGIHHHGLVVADLDQAVEFYSAELRFHEEFRVTNMGDLFQRTVGVPGITCDLVQLRNETADTRLELIRVHAVPAGLDPSLPVHVGVGHTAFLVTDIAAAVEATRRAGGEMLGEIVEFSEGPAAYLRSPGGIIFELEEPTTQEETGYRP</sequence>
<dbReference type="InterPro" id="IPR029068">
    <property type="entry name" value="Glyas_Bleomycin-R_OHBP_Dase"/>
</dbReference>
<evidence type="ECO:0000313" key="4">
    <source>
        <dbReference type="Proteomes" id="UP000586095"/>
    </source>
</evidence>
<keyword evidence="3" id="KW-0456">Lyase</keyword>
<accession>A0A852R5I8</accession>
<proteinExistence type="predicted"/>
<keyword evidence="4" id="KW-1185">Reference proteome</keyword>
<name>A0A852R5I8_9MICO</name>
<evidence type="ECO:0000256" key="1">
    <source>
        <dbReference type="ARBA" id="ARBA00022723"/>
    </source>
</evidence>
<gene>
    <name evidence="3" type="ORF">BJ960_002880</name>
</gene>
<dbReference type="AlphaFoldDB" id="A0A852R5I8"/>
<dbReference type="PANTHER" id="PTHR43048:SF5">
    <property type="entry name" value="BLR5325 PROTEIN"/>
    <property type="match status" value="1"/>
</dbReference>
<reference evidence="3 4" key="1">
    <citation type="submission" date="2020-07" db="EMBL/GenBank/DDBJ databases">
        <title>Sequencing the genomes of 1000 actinobacteria strains.</title>
        <authorList>
            <person name="Klenk H.-P."/>
        </authorList>
    </citation>
    <scope>NUCLEOTIDE SEQUENCE [LARGE SCALE GENOMIC DNA]</scope>
    <source>
        <strain evidence="3 4">DSM 17380</strain>
    </source>
</reference>
<dbReference type="GO" id="GO:0046872">
    <property type="term" value="F:metal ion binding"/>
    <property type="evidence" value="ECO:0007669"/>
    <property type="project" value="UniProtKB-KW"/>
</dbReference>
<keyword evidence="3" id="KW-0560">Oxidoreductase</keyword>
<dbReference type="Proteomes" id="UP000586095">
    <property type="component" value="Unassembled WGS sequence"/>
</dbReference>
<feature type="domain" description="VOC" evidence="2">
    <location>
        <begin position="15"/>
        <end position="151"/>
    </location>
</feature>
<dbReference type="InterPro" id="IPR051785">
    <property type="entry name" value="MMCE/EMCE_epimerase"/>
</dbReference>
<protein>
    <submittedName>
        <fullName evidence="3">Catechol 2,3-dioxygenase-like lactoylglutathione lyase family enzyme</fullName>
    </submittedName>
</protein>
<dbReference type="InterPro" id="IPR004360">
    <property type="entry name" value="Glyas_Fos-R_dOase_dom"/>
</dbReference>
<dbReference type="EMBL" id="JACCBD010000001">
    <property type="protein sequence ID" value="NYD28077.1"/>
    <property type="molecule type" value="Genomic_DNA"/>
</dbReference>
<dbReference type="PANTHER" id="PTHR43048">
    <property type="entry name" value="METHYLMALONYL-COA EPIMERASE"/>
    <property type="match status" value="1"/>
</dbReference>
<dbReference type="Pfam" id="PF00903">
    <property type="entry name" value="Glyoxalase"/>
    <property type="match status" value="1"/>
</dbReference>
<organism evidence="3 4">
    <name type="scientific">Leucobacter aridicollis</name>
    <dbReference type="NCBI Taxonomy" id="283878"/>
    <lineage>
        <taxon>Bacteria</taxon>
        <taxon>Bacillati</taxon>
        <taxon>Actinomycetota</taxon>
        <taxon>Actinomycetes</taxon>
        <taxon>Micrococcales</taxon>
        <taxon>Microbacteriaceae</taxon>
        <taxon>Leucobacter</taxon>
    </lineage>
</organism>
<dbReference type="PROSITE" id="PS51819">
    <property type="entry name" value="VOC"/>
    <property type="match status" value="1"/>
</dbReference>
<keyword evidence="3" id="KW-0223">Dioxygenase</keyword>
<dbReference type="SUPFAM" id="SSF54593">
    <property type="entry name" value="Glyoxalase/Bleomycin resistance protein/Dihydroxybiphenyl dioxygenase"/>
    <property type="match status" value="1"/>
</dbReference>
<dbReference type="GO" id="GO:0046491">
    <property type="term" value="P:L-methylmalonyl-CoA metabolic process"/>
    <property type="evidence" value="ECO:0007669"/>
    <property type="project" value="TreeGrafter"/>
</dbReference>
<dbReference type="GO" id="GO:0004493">
    <property type="term" value="F:methylmalonyl-CoA epimerase activity"/>
    <property type="evidence" value="ECO:0007669"/>
    <property type="project" value="TreeGrafter"/>
</dbReference>
<dbReference type="RefSeq" id="WP_185987801.1">
    <property type="nucleotide sequence ID" value="NZ_BAAALZ010000001.1"/>
</dbReference>
<evidence type="ECO:0000259" key="2">
    <source>
        <dbReference type="PROSITE" id="PS51819"/>
    </source>
</evidence>
<comment type="caution">
    <text evidence="3">The sequence shown here is derived from an EMBL/GenBank/DDBJ whole genome shotgun (WGS) entry which is preliminary data.</text>
</comment>
<keyword evidence="1" id="KW-0479">Metal-binding</keyword>
<dbReference type="GO" id="GO:0016829">
    <property type="term" value="F:lyase activity"/>
    <property type="evidence" value="ECO:0007669"/>
    <property type="project" value="UniProtKB-KW"/>
</dbReference>
<dbReference type="GO" id="GO:0051213">
    <property type="term" value="F:dioxygenase activity"/>
    <property type="evidence" value="ECO:0007669"/>
    <property type="project" value="UniProtKB-KW"/>
</dbReference>
<dbReference type="Gene3D" id="3.10.180.10">
    <property type="entry name" value="2,3-Dihydroxybiphenyl 1,2-Dioxygenase, domain 1"/>
    <property type="match status" value="1"/>
</dbReference>
<dbReference type="InterPro" id="IPR037523">
    <property type="entry name" value="VOC_core"/>
</dbReference>
<evidence type="ECO:0000313" key="3">
    <source>
        <dbReference type="EMBL" id="NYD28077.1"/>
    </source>
</evidence>